<dbReference type="STRING" id="4829.A0A163TH19"/>
<evidence type="ECO:0000313" key="2">
    <source>
        <dbReference type="EMBL" id="SAM04742.1"/>
    </source>
</evidence>
<proteinExistence type="predicted"/>
<keyword evidence="3" id="KW-1185">Reference proteome</keyword>
<dbReference type="AlphaFoldDB" id="A0A163TH19"/>
<feature type="signal peptide" evidence="1">
    <location>
        <begin position="1"/>
        <end position="22"/>
    </location>
</feature>
<reference evidence="2" key="1">
    <citation type="submission" date="2016-04" db="EMBL/GenBank/DDBJ databases">
        <authorList>
            <person name="Evans L.H."/>
            <person name="Alamgir A."/>
            <person name="Owens N."/>
            <person name="Weber N.D."/>
            <person name="Virtaneva K."/>
            <person name="Barbian K."/>
            <person name="Babar A."/>
            <person name="Rosenke K."/>
        </authorList>
    </citation>
    <scope>NUCLEOTIDE SEQUENCE [LARGE SCALE GENOMIC DNA]</scope>
    <source>
        <strain evidence="2">CBS 101.48</strain>
    </source>
</reference>
<name>A0A163TH19_ABSGL</name>
<dbReference type="InParanoid" id="A0A163TH19"/>
<dbReference type="OrthoDB" id="2443686at2759"/>
<dbReference type="Proteomes" id="UP000078561">
    <property type="component" value="Unassembled WGS sequence"/>
</dbReference>
<protein>
    <submittedName>
        <fullName evidence="2">Uncharacterized protein</fullName>
    </submittedName>
</protein>
<evidence type="ECO:0000313" key="3">
    <source>
        <dbReference type="Proteomes" id="UP000078561"/>
    </source>
</evidence>
<feature type="chain" id="PRO_5007846009" evidence="1">
    <location>
        <begin position="23"/>
        <end position="74"/>
    </location>
</feature>
<dbReference type="EMBL" id="LT554414">
    <property type="protein sequence ID" value="SAM04742.1"/>
    <property type="molecule type" value="Genomic_DNA"/>
</dbReference>
<accession>A0A163TH19</accession>
<organism evidence="2">
    <name type="scientific">Absidia glauca</name>
    <name type="common">Pin mould</name>
    <dbReference type="NCBI Taxonomy" id="4829"/>
    <lineage>
        <taxon>Eukaryota</taxon>
        <taxon>Fungi</taxon>
        <taxon>Fungi incertae sedis</taxon>
        <taxon>Mucoromycota</taxon>
        <taxon>Mucoromycotina</taxon>
        <taxon>Mucoromycetes</taxon>
        <taxon>Mucorales</taxon>
        <taxon>Cunninghamellaceae</taxon>
        <taxon>Absidia</taxon>
    </lineage>
</organism>
<sequence>MKFLYLTLILATILLFSSQAEAACKATACKCAGVPNGLFCGDVDELMIVCGGDGKKSCDFGKRDSCVKCNALKC</sequence>
<gene>
    <name evidence="2" type="primary">ABSGL_10608.1 scaffold 12026</name>
</gene>
<evidence type="ECO:0000256" key="1">
    <source>
        <dbReference type="SAM" id="SignalP"/>
    </source>
</evidence>
<keyword evidence="1" id="KW-0732">Signal</keyword>